<gene>
    <name evidence="2" type="ORF">GR303_20685</name>
</gene>
<accession>A0ABW9Z3V0</accession>
<comment type="caution">
    <text evidence="2">The sequence shown here is derived from an EMBL/GenBank/DDBJ whole genome shotgun (WGS) entry which is preliminary data.</text>
</comment>
<dbReference type="InterPro" id="IPR002513">
    <property type="entry name" value="Tn3_Tnp_DDE_dom"/>
</dbReference>
<evidence type="ECO:0000259" key="1">
    <source>
        <dbReference type="Pfam" id="PF01526"/>
    </source>
</evidence>
<feature type="domain" description="Tn3 transposase DDE" evidence="1">
    <location>
        <begin position="2"/>
        <end position="102"/>
    </location>
</feature>
<dbReference type="EMBL" id="JAAAXJ010000018">
    <property type="protein sequence ID" value="NBJ26762.1"/>
    <property type="molecule type" value="Genomic_DNA"/>
</dbReference>
<evidence type="ECO:0000313" key="2">
    <source>
        <dbReference type="EMBL" id="NBJ26762.1"/>
    </source>
</evidence>
<dbReference type="Proteomes" id="UP000818323">
    <property type="component" value="Unassembled WGS sequence"/>
</dbReference>
<name>A0ABW9Z3V0_9HYPH</name>
<keyword evidence="3" id="KW-1185">Reference proteome</keyword>
<evidence type="ECO:0000313" key="3">
    <source>
        <dbReference type="Proteomes" id="UP000818323"/>
    </source>
</evidence>
<dbReference type="Pfam" id="PF01526">
    <property type="entry name" value="DDE_Tnp_Tn3"/>
    <property type="match status" value="1"/>
</dbReference>
<organism evidence="2 3">
    <name type="scientific">Microvirga arsenatis</name>
    <dbReference type="NCBI Taxonomy" id="2692265"/>
    <lineage>
        <taxon>Bacteria</taxon>
        <taxon>Pseudomonadati</taxon>
        <taxon>Pseudomonadota</taxon>
        <taxon>Alphaproteobacteria</taxon>
        <taxon>Hyphomicrobiales</taxon>
        <taxon>Methylobacteriaceae</taxon>
        <taxon>Microvirga</taxon>
    </lineage>
</organism>
<proteinExistence type="predicted"/>
<sequence>MPISVTEGEASYGLDGLLDHETELDIQERFTDTDDVSDHVLGLFTLTGRRFAPRSRNLKDRKLHTVEKPNAHPASQGHIGVPLNTSPIMEYCDDLLPLLLTVIGDRLREIEVFLDSTCLSLDA</sequence>
<protein>
    <submittedName>
        <fullName evidence="2">Tn3 family transposase</fullName>
    </submittedName>
</protein>
<reference evidence="2 3" key="1">
    <citation type="submission" date="2020-01" db="EMBL/GenBank/DDBJ databases">
        <title>Microvirga sp. nov., an arsenate reduction bacterium isolated from Tibet hotspring sediments.</title>
        <authorList>
            <person name="Yuan C.-G."/>
        </authorList>
    </citation>
    <scope>NUCLEOTIDE SEQUENCE [LARGE SCALE GENOMIC DNA]</scope>
    <source>
        <strain evidence="2 3">SYSU G3D203</strain>
    </source>
</reference>